<keyword evidence="1" id="KW-0812">Transmembrane</keyword>
<name>A0A1D7QKW8_9SPHI</name>
<evidence type="ECO:0000313" key="3">
    <source>
        <dbReference type="Proteomes" id="UP000094313"/>
    </source>
</evidence>
<feature type="transmembrane region" description="Helical" evidence="1">
    <location>
        <begin position="46"/>
        <end position="67"/>
    </location>
</feature>
<reference evidence="2 3" key="1">
    <citation type="submission" date="2016-08" db="EMBL/GenBank/DDBJ databases">
        <authorList>
            <person name="Seilhamer J.J."/>
        </authorList>
    </citation>
    <scope>NUCLEOTIDE SEQUENCE [LARGE SCALE GENOMIC DNA]</scope>
    <source>
        <strain evidence="2 3">DX4</strain>
    </source>
</reference>
<dbReference type="RefSeq" id="WP_069380985.1">
    <property type="nucleotide sequence ID" value="NZ_CP017141.1"/>
</dbReference>
<organism evidence="2 3">
    <name type="scientific">Pedobacter steynii</name>
    <dbReference type="NCBI Taxonomy" id="430522"/>
    <lineage>
        <taxon>Bacteria</taxon>
        <taxon>Pseudomonadati</taxon>
        <taxon>Bacteroidota</taxon>
        <taxon>Sphingobacteriia</taxon>
        <taxon>Sphingobacteriales</taxon>
        <taxon>Sphingobacteriaceae</taxon>
        <taxon>Pedobacter</taxon>
    </lineage>
</organism>
<evidence type="ECO:0000313" key="2">
    <source>
        <dbReference type="EMBL" id="AOM79322.1"/>
    </source>
</evidence>
<proteinExistence type="predicted"/>
<dbReference type="KEGG" id="psty:BFS30_20415"/>
<keyword evidence="3" id="KW-1185">Reference proteome</keyword>
<evidence type="ECO:0008006" key="4">
    <source>
        <dbReference type="Google" id="ProtNLM"/>
    </source>
</evidence>
<protein>
    <recommendedName>
        <fullName evidence="4">Import component protein</fullName>
    </recommendedName>
</protein>
<accession>A0A1D7QKW8</accession>
<feature type="transmembrane region" description="Helical" evidence="1">
    <location>
        <begin position="15"/>
        <end position="34"/>
    </location>
</feature>
<dbReference type="AlphaFoldDB" id="A0A1D7QKW8"/>
<sequence length="120" mass="13507">MEPNFNAQSTEDGKTVAVVSYITIIGWLVSYFALHKDKRTELGSYHLRQTLLLFIIGFILQIVQRIFLSVVPSLTINLVFNIAYIGLFILWIIGLIGAIQGVKKEIPLIGKQAQTMFPNI</sequence>
<keyword evidence="1" id="KW-0472">Membrane</keyword>
<dbReference type="OrthoDB" id="6400719at2"/>
<feature type="transmembrane region" description="Helical" evidence="1">
    <location>
        <begin position="79"/>
        <end position="99"/>
    </location>
</feature>
<keyword evidence="1" id="KW-1133">Transmembrane helix</keyword>
<evidence type="ECO:0000256" key="1">
    <source>
        <dbReference type="SAM" id="Phobius"/>
    </source>
</evidence>
<dbReference type="EMBL" id="CP017141">
    <property type="protein sequence ID" value="AOM79322.1"/>
    <property type="molecule type" value="Genomic_DNA"/>
</dbReference>
<gene>
    <name evidence="2" type="ORF">BFS30_20415</name>
</gene>
<dbReference type="Proteomes" id="UP000094313">
    <property type="component" value="Chromosome"/>
</dbReference>